<dbReference type="EMBL" id="LMXB01000064">
    <property type="protein sequence ID" value="KUO18487.1"/>
    <property type="molecule type" value="Genomic_DNA"/>
</dbReference>
<keyword evidence="1" id="KW-0732">Signal</keyword>
<comment type="caution">
    <text evidence="3">The sequence shown here is derived from an EMBL/GenBank/DDBJ whole genome shotgun (WGS) entry which is preliminary data.</text>
</comment>
<dbReference type="RefSeq" id="WP_067025992.1">
    <property type="nucleotide sequence ID" value="NZ_KQ949091.1"/>
</dbReference>
<dbReference type="SUPFAM" id="SSF47090">
    <property type="entry name" value="PGBD-like"/>
    <property type="match status" value="1"/>
</dbReference>
<feature type="signal peptide" evidence="1">
    <location>
        <begin position="1"/>
        <end position="27"/>
    </location>
</feature>
<proteinExistence type="predicted"/>
<dbReference type="Gene3D" id="1.10.101.10">
    <property type="entry name" value="PGBD-like superfamily/PGBD"/>
    <property type="match status" value="1"/>
</dbReference>
<keyword evidence="4" id="KW-1185">Reference proteome</keyword>
<evidence type="ECO:0000256" key="1">
    <source>
        <dbReference type="SAM" id="SignalP"/>
    </source>
</evidence>
<dbReference type="AlphaFoldDB" id="A0A124IEJ4"/>
<reference evidence="3 4" key="1">
    <citation type="submission" date="2015-10" db="EMBL/GenBank/DDBJ databases">
        <title>Draft genome sequence of Streptomyces sp. RV15, isolated from a marine sponge.</title>
        <authorList>
            <person name="Ruckert C."/>
            <person name="Abdelmohsen U.R."/>
            <person name="Winkler A."/>
            <person name="Hentschel U."/>
            <person name="Kalinowski J."/>
            <person name="Kampfer P."/>
            <person name="Glaeser S."/>
        </authorList>
    </citation>
    <scope>NUCLEOTIDE SEQUENCE [LARGE SCALE GENOMIC DNA]</scope>
    <source>
        <strain evidence="3 4">RV15</strain>
    </source>
</reference>
<feature type="chain" id="PRO_5038346173" description="Peptidoglycan binding-like domain-containing protein" evidence="1">
    <location>
        <begin position="28"/>
        <end position="184"/>
    </location>
</feature>
<evidence type="ECO:0000313" key="3">
    <source>
        <dbReference type="EMBL" id="KUO18487.1"/>
    </source>
</evidence>
<dbReference type="Proteomes" id="UP000053260">
    <property type="component" value="Unassembled WGS sequence"/>
</dbReference>
<dbReference type="InterPro" id="IPR036365">
    <property type="entry name" value="PGBD-like_sf"/>
</dbReference>
<name>A0A124IEJ4_9ACTN</name>
<gene>
    <name evidence="3" type="ORF">AQJ91_25125</name>
</gene>
<dbReference type="InterPro" id="IPR036366">
    <property type="entry name" value="PGBDSf"/>
</dbReference>
<feature type="domain" description="Peptidoglycan binding-like" evidence="2">
    <location>
        <begin position="77"/>
        <end position="124"/>
    </location>
</feature>
<evidence type="ECO:0000313" key="4">
    <source>
        <dbReference type="Proteomes" id="UP000053260"/>
    </source>
</evidence>
<organism evidence="3 4">
    <name type="scientific">Streptomyces dysideae</name>
    <dbReference type="NCBI Taxonomy" id="909626"/>
    <lineage>
        <taxon>Bacteria</taxon>
        <taxon>Bacillati</taxon>
        <taxon>Actinomycetota</taxon>
        <taxon>Actinomycetes</taxon>
        <taxon>Kitasatosporales</taxon>
        <taxon>Streptomycetaceae</taxon>
        <taxon>Streptomyces</taxon>
    </lineage>
</organism>
<dbReference type="OrthoDB" id="5244994at2"/>
<dbReference type="InterPro" id="IPR002477">
    <property type="entry name" value="Peptidoglycan-bd-like"/>
</dbReference>
<dbReference type="Pfam" id="PF01471">
    <property type="entry name" value="PG_binding_1"/>
    <property type="match status" value="1"/>
</dbReference>
<sequence>MSSSRTRGLRRAAAPLTAAALALGISAALTTPAAASGTYHGGAYVNGSGSMTDGDWNNEGVVNVSTHRNSNVACLWQTVLWADGYMSASDIDGIFGDQTHAATVRWQRDRGLVADGSAGRNTWTKAGQRLNNSNPGRSPDGFWYGGYAGKNTSFMVRSSSAGNWGFAGADGIIRWASYNTRTCS</sequence>
<evidence type="ECO:0000259" key="2">
    <source>
        <dbReference type="Pfam" id="PF01471"/>
    </source>
</evidence>
<accession>A0A124IEJ4</accession>
<protein>
    <recommendedName>
        <fullName evidence="2">Peptidoglycan binding-like domain-containing protein</fullName>
    </recommendedName>
</protein>